<evidence type="ECO:0008006" key="3">
    <source>
        <dbReference type="Google" id="ProtNLM"/>
    </source>
</evidence>
<dbReference type="SUPFAM" id="SSF58104">
    <property type="entry name" value="Methyl-accepting chemotaxis protein (MCP) signaling domain"/>
    <property type="match status" value="1"/>
</dbReference>
<dbReference type="Gene3D" id="1.10.287.950">
    <property type="entry name" value="Methyl-accepting chemotaxis protein"/>
    <property type="match status" value="1"/>
</dbReference>
<gene>
    <name evidence="1" type="ORF">SAMN02745152_01073</name>
</gene>
<protein>
    <recommendedName>
        <fullName evidence="3">Methyl-accepting chemotaxis protein</fullName>
    </recommendedName>
</protein>
<name>A0A1T4N2S0_9SPIR</name>
<proteinExistence type="predicted"/>
<organism evidence="1 2">
    <name type="scientific">Treponema berlinense</name>
    <dbReference type="NCBI Taxonomy" id="225004"/>
    <lineage>
        <taxon>Bacteria</taxon>
        <taxon>Pseudomonadati</taxon>
        <taxon>Spirochaetota</taxon>
        <taxon>Spirochaetia</taxon>
        <taxon>Spirochaetales</taxon>
        <taxon>Treponemataceae</taxon>
        <taxon>Treponema</taxon>
    </lineage>
</organism>
<dbReference type="Proteomes" id="UP000190395">
    <property type="component" value="Unassembled WGS sequence"/>
</dbReference>
<dbReference type="OrthoDB" id="349914at2"/>
<dbReference type="STRING" id="225004.SAMN02745152_01073"/>
<dbReference type="AlphaFoldDB" id="A0A1T4N2S0"/>
<dbReference type="EMBL" id="FUXC01000005">
    <property type="protein sequence ID" value="SJZ73305.1"/>
    <property type="molecule type" value="Genomic_DNA"/>
</dbReference>
<evidence type="ECO:0000313" key="2">
    <source>
        <dbReference type="Proteomes" id="UP000190395"/>
    </source>
</evidence>
<sequence length="571" mass="64712">MDLQLILDSVKETSDLSQKYFLDLGNLFPSLLNKEISPSLRNLQAVIKELSENNEKSTASEKEIFDNSQDKYKPFLDQLNSKIETLSELDKFIAGVKEDSEQMELIALNAMVISIKSGEKGQAFSRITENLQRLSNDMFQYSDQLLAEEKQLIEHINKLKDIFSGILASQENVSMSGNAGSQGIESIISSISAPLSTMDSDLGLIYPPIQKAMENLQLQDIIRQGLEHVTACLHEVKTQTEVPGSDEELDSVCFNIALYELCVDVLNDIINYVSKGFVEFDENWNDVTEKLESIKSQKNNFSTRFLDETSDSGENVAMRLSAVIGRFKEMMDGFNSYHLVQKDLLHVTQSINEKARTMYTVFGNLRPVMSRLHHVRILQQIEVAKNEAIKQVKDSVTDMDDLINSSNLSLDSMEKLLSVFIREASNLLVEFNNSITKDNQSMLDLRKEKTEFFDELQITQKNLYEIIAHFDVFPEGFDEKCRLVAEDLSGINNLNLKLKKCRDNLSEQVKELSSVRSKLFAAKNISEWNIKNSKFSEIINHFTITAHKEAAGKIGGFEIEHGAEQGEITFF</sequence>
<reference evidence="1 2" key="1">
    <citation type="submission" date="2017-02" db="EMBL/GenBank/DDBJ databases">
        <authorList>
            <person name="Peterson S.W."/>
        </authorList>
    </citation>
    <scope>NUCLEOTIDE SEQUENCE [LARGE SCALE GENOMIC DNA]</scope>
    <source>
        <strain evidence="1 2">ATCC BAA-909</strain>
    </source>
</reference>
<evidence type="ECO:0000313" key="1">
    <source>
        <dbReference type="EMBL" id="SJZ73305.1"/>
    </source>
</evidence>
<dbReference type="RefSeq" id="WP_078930829.1">
    <property type="nucleotide sequence ID" value="NZ_FUXC01000005.1"/>
</dbReference>
<dbReference type="GeneID" id="303367324"/>
<keyword evidence="2" id="KW-1185">Reference proteome</keyword>
<accession>A0A1T4N2S0</accession>